<gene>
    <name evidence="1" type="ORF">S03H2_46322</name>
</gene>
<name>X1GZ06_9ZZZZ</name>
<dbReference type="SUPFAM" id="SSF53448">
    <property type="entry name" value="Nucleotide-diphospho-sugar transferases"/>
    <property type="match status" value="1"/>
</dbReference>
<dbReference type="EMBL" id="BARU01029075">
    <property type="protein sequence ID" value="GAH63141.1"/>
    <property type="molecule type" value="Genomic_DNA"/>
</dbReference>
<sequence>MSSWDIKKAKESKVMISTICPPDGKVTYEWAKAWRELQLPEGSDSQIIQALPYGVARNYAVKRTLEQGFAYLFFLDSDIILPSNSVVRLMETKIPLIGCYYTHRYPPYKHCFYGARKNEEGKYEQIAVTGWNFGDIVPVVFLPAGACLIHRSVFEKMRQAGIKKPYEWTLDIDNPTGVSEDFAFSMRAVGIGIQPYVHTGIQAKHEVLATCGVRGIEAVTSEA</sequence>
<accession>X1GZ06</accession>
<dbReference type="InterPro" id="IPR029044">
    <property type="entry name" value="Nucleotide-diphossugar_trans"/>
</dbReference>
<evidence type="ECO:0000313" key="1">
    <source>
        <dbReference type="EMBL" id="GAH63141.1"/>
    </source>
</evidence>
<comment type="caution">
    <text evidence="1">The sequence shown here is derived from an EMBL/GenBank/DDBJ whole genome shotgun (WGS) entry which is preliminary data.</text>
</comment>
<organism evidence="1">
    <name type="scientific">marine sediment metagenome</name>
    <dbReference type="NCBI Taxonomy" id="412755"/>
    <lineage>
        <taxon>unclassified sequences</taxon>
        <taxon>metagenomes</taxon>
        <taxon>ecological metagenomes</taxon>
    </lineage>
</organism>
<evidence type="ECO:0008006" key="2">
    <source>
        <dbReference type="Google" id="ProtNLM"/>
    </source>
</evidence>
<proteinExistence type="predicted"/>
<reference evidence="1" key="1">
    <citation type="journal article" date="2014" name="Front. Microbiol.">
        <title>High frequency of phylogenetically diverse reductive dehalogenase-homologous genes in deep subseafloor sedimentary metagenomes.</title>
        <authorList>
            <person name="Kawai M."/>
            <person name="Futagami T."/>
            <person name="Toyoda A."/>
            <person name="Takaki Y."/>
            <person name="Nishi S."/>
            <person name="Hori S."/>
            <person name="Arai W."/>
            <person name="Tsubouchi T."/>
            <person name="Morono Y."/>
            <person name="Uchiyama I."/>
            <person name="Ito T."/>
            <person name="Fujiyama A."/>
            <person name="Inagaki F."/>
            <person name="Takami H."/>
        </authorList>
    </citation>
    <scope>NUCLEOTIDE SEQUENCE</scope>
    <source>
        <strain evidence="1">Expedition CK06-06</strain>
    </source>
</reference>
<dbReference type="AlphaFoldDB" id="X1GZ06"/>
<protein>
    <recommendedName>
        <fullName evidence="2">Glycosyltransferase 2-like domain-containing protein</fullName>
    </recommendedName>
</protein>
<dbReference type="Gene3D" id="3.90.550.10">
    <property type="entry name" value="Spore Coat Polysaccharide Biosynthesis Protein SpsA, Chain A"/>
    <property type="match status" value="1"/>
</dbReference>